<reference evidence="2 3" key="1">
    <citation type="journal article" date="2017" name="G3 (Bethesda)">
        <title>First Draft Genome Sequence of the Pathogenic Fungus Lomentospora prolificans (Formerly Scedosporium prolificans).</title>
        <authorList>
            <person name="Luo R."/>
            <person name="Zimin A."/>
            <person name="Workman R."/>
            <person name="Fan Y."/>
            <person name="Pertea G."/>
            <person name="Grossman N."/>
            <person name="Wear M.P."/>
            <person name="Jia B."/>
            <person name="Miller H."/>
            <person name="Casadevall A."/>
            <person name="Timp W."/>
            <person name="Zhang S.X."/>
            <person name="Salzberg S.L."/>
        </authorList>
    </citation>
    <scope>NUCLEOTIDE SEQUENCE [LARGE SCALE GENOMIC DNA]</scope>
    <source>
        <strain evidence="2 3">JHH-5317</strain>
    </source>
</reference>
<feature type="transmembrane region" description="Helical" evidence="1">
    <location>
        <begin position="53"/>
        <end position="72"/>
    </location>
</feature>
<dbReference type="OrthoDB" id="4749694at2759"/>
<dbReference type="AlphaFoldDB" id="A0A2N3N7Y8"/>
<proteinExistence type="predicted"/>
<evidence type="ECO:0000256" key="1">
    <source>
        <dbReference type="SAM" id="Phobius"/>
    </source>
</evidence>
<dbReference type="EMBL" id="NLAX01000095">
    <property type="protein sequence ID" value="PKS08538.1"/>
    <property type="molecule type" value="Genomic_DNA"/>
</dbReference>
<sequence>MSAEEYKSNDRIKKLYDNGLGAGGGKWLCSIIVLGLSAAAVAKVKEGPVRPAAIFNLSIAVFHFFLPGPPVGPISATNPRVPKWYIIILAISTAMWIAGPAVMFAMLYGNDKEGIAFLQRRRLGGLVGEVSGVARSDLESICIAVGAFGASSLYVALKRYYPLDSSILMRSLCRILSLYQWYFVIAVHTQKFTPQEIKQGYDELMTDEKK</sequence>
<evidence type="ECO:0000313" key="3">
    <source>
        <dbReference type="Proteomes" id="UP000233524"/>
    </source>
</evidence>
<keyword evidence="1" id="KW-1133">Transmembrane helix</keyword>
<keyword evidence="1" id="KW-0472">Membrane</keyword>
<dbReference type="InParanoid" id="A0A2N3N7Y8"/>
<name>A0A2N3N7Y8_9PEZI</name>
<organism evidence="2 3">
    <name type="scientific">Lomentospora prolificans</name>
    <dbReference type="NCBI Taxonomy" id="41688"/>
    <lineage>
        <taxon>Eukaryota</taxon>
        <taxon>Fungi</taxon>
        <taxon>Dikarya</taxon>
        <taxon>Ascomycota</taxon>
        <taxon>Pezizomycotina</taxon>
        <taxon>Sordariomycetes</taxon>
        <taxon>Hypocreomycetidae</taxon>
        <taxon>Microascales</taxon>
        <taxon>Microascaceae</taxon>
        <taxon>Lomentospora</taxon>
    </lineage>
</organism>
<accession>A0A2N3N7Y8</accession>
<evidence type="ECO:0000313" key="2">
    <source>
        <dbReference type="EMBL" id="PKS08538.1"/>
    </source>
</evidence>
<comment type="caution">
    <text evidence="2">The sequence shown here is derived from an EMBL/GenBank/DDBJ whole genome shotgun (WGS) entry which is preliminary data.</text>
</comment>
<feature type="transmembrane region" description="Helical" evidence="1">
    <location>
        <begin position="20"/>
        <end position="41"/>
    </location>
</feature>
<keyword evidence="3" id="KW-1185">Reference proteome</keyword>
<keyword evidence="1" id="KW-0812">Transmembrane</keyword>
<gene>
    <name evidence="2" type="ORF">jhhlp_004924</name>
</gene>
<protein>
    <submittedName>
        <fullName evidence="2">Uncharacterized protein</fullName>
    </submittedName>
</protein>
<feature type="transmembrane region" description="Helical" evidence="1">
    <location>
        <begin position="84"/>
        <end position="108"/>
    </location>
</feature>
<dbReference type="Proteomes" id="UP000233524">
    <property type="component" value="Unassembled WGS sequence"/>
</dbReference>
<dbReference type="VEuPathDB" id="FungiDB:jhhlp_004924"/>